<dbReference type="InterPro" id="IPR051703">
    <property type="entry name" value="NF-kappa-B_Signaling_Reg"/>
</dbReference>
<dbReference type="PANTHER" id="PTHR46609">
    <property type="entry name" value="EXONUCLEASE, PHAGE-TYPE/RECB, C-TERMINAL DOMAIN-CONTAINING PROTEIN"/>
    <property type="match status" value="1"/>
</dbReference>
<dbReference type="Pfam" id="PF09588">
    <property type="entry name" value="YqaJ"/>
    <property type="match status" value="1"/>
</dbReference>
<dbReference type="AlphaFoldDB" id="A0A1Z3MKW3"/>
<name>A0A1Z3MKW3_ALCFA</name>
<accession>A0A1Z3MKW3</accession>
<reference evidence="3" key="1">
    <citation type="submission" date="2017-02" db="EMBL/GenBank/DDBJ databases">
        <title>Emergence of VIM metallo-beta-lactamase producing Alcaligenes faecalis in GAZA, Palestine.</title>
        <authorList>
            <person name="Al Laham N."/>
            <person name="Chavda K."/>
            <person name="Cienfuegos V."/>
            <person name="Kreiswirth B."/>
            <person name="Chen L."/>
        </authorList>
    </citation>
    <scope>NUCLEOTIDE SEQUENCE</scope>
    <source>
        <strain evidence="3">GZAF1</strain>
        <plasmid evidence="3">pGZAF1_VIM</plasmid>
    </source>
</reference>
<evidence type="ECO:0000313" key="3">
    <source>
        <dbReference type="EMBL" id="ASD48423.1"/>
    </source>
</evidence>
<dbReference type="EMBL" id="KY623659">
    <property type="protein sequence ID" value="ASD48423.1"/>
    <property type="molecule type" value="Genomic_DNA"/>
</dbReference>
<sequence length="336" mass="38541">MKVINLEQGSDEWLTWRTQGVTATDAVILLGLSPFKTQWRCWAEKTGFATPVDLSMNPLVRRGRENEDVARRLLESRFDDILLPLCIESSFDPIIRASLDGLTSNGEPTEIKCPSEKIWNEVCSLGKQSSAFKMYYGQVQHQLLAAGSPKGFLVFYFDGDMRIFEIYADKALLATLYRKAKQFVKLVDNRIEPPKDKKKDLYIPTNEDALSWITHAEQYRFLDAEMQACKQRQKDLEAKMKQHLDAMKAQMGEYYHADYCGVMITRYSVAGSVDYARMLEEQGAQVSPDLIEKYRKPTSDRYRITVSESVMPRNIADEETLAPLEQADPDYQPLIF</sequence>
<keyword evidence="1" id="KW-0175">Coiled coil</keyword>
<evidence type="ECO:0000259" key="2">
    <source>
        <dbReference type="Pfam" id="PF09588"/>
    </source>
</evidence>
<dbReference type="Gene3D" id="3.90.320.10">
    <property type="match status" value="1"/>
</dbReference>
<dbReference type="InterPro" id="IPR017482">
    <property type="entry name" value="Lambda-type_endonuclease"/>
</dbReference>
<dbReference type="NCBIfam" id="TIGR03033">
    <property type="entry name" value="phage_rel_nuc"/>
    <property type="match status" value="1"/>
</dbReference>
<dbReference type="PANTHER" id="PTHR46609:SF6">
    <property type="entry name" value="EXONUCLEASE, PHAGE-TYPE_RECB, C-TERMINAL DOMAIN-CONTAINING PROTEIN-RELATED"/>
    <property type="match status" value="1"/>
</dbReference>
<dbReference type="InterPro" id="IPR011604">
    <property type="entry name" value="PDDEXK-like_dom_sf"/>
</dbReference>
<keyword evidence="3" id="KW-0614">Plasmid</keyword>
<feature type="domain" description="YqaJ viral recombinase" evidence="2">
    <location>
        <begin position="12"/>
        <end position="147"/>
    </location>
</feature>
<dbReference type="InterPro" id="IPR011335">
    <property type="entry name" value="Restrct_endonuc-II-like"/>
</dbReference>
<evidence type="ECO:0000256" key="1">
    <source>
        <dbReference type="SAM" id="Coils"/>
    </source>
</evidence>
<keyword evidence="3" id="KW-0378">Hydrolase</keyword>
<keyword evidence="3" id="KW-0255">Endonuclease</keyword>
<dbReference type="InterPro" id="IPR019080">
    <property type="entry name" value="YqaJ_viral_recombinase"/>
</dbReference>
<protein>
    <submittedName>
        <fullName evidence="3">Endonuclease</fullName>
    </submittedName>
</protein>
<dbReference type="RefSeq" id="WP_086069377.1">
    <property type="nucleotide sequence ID" value="NZ_CP039545.1"/>
</dbReference>
<organism evidence="3">
    <name type="scientific">Alcaligenes faecalis</name>
    <dbReference type="NCBI Taxonomy" id="511"/>
    <lineage>
        <taxon>Bacteria</taxon>
        <taxon>Pseudomonadati</taxon>
        <taxon>Pseudomonadota</taxon>
        <taxon>Betaproteobacteria</taxon>
        <taxon>Burkholderiales</taxon>
        <taxon>Alcaligenaceae</taxon>
        <taxon>Alcaligenes</taxon>
    </lineage>
</organism>
<proteinExistence type="predicted"/>
<dbReference type="SUPFAM" id="SSF52980">
    <property type="entry name" value="Restriction endonuclease-like"/>
    <property type="match status" value="1"/>
</dbReference>
<keyword evidence="3" id="KW-0540">Nuclease</keyword>
<feature type="coiled-coil region" evidence="1">
    <location>
        <begin position="219"/>
        <end position="246"/>
    </location>
</feature>
<geneLocation type="plasmid" evidence="3">
    <name>pGZAF1_VIM</name>
</geneLocation>
<dbReference type="GO" id="GO:0004519">
    <property type="term" value="F:endonuclease activity"/>
    <property type="evidence" value="ECO:0007669"/>
    <property type="project" value="UniProtKB-KW"/>
</dbReference>